<keyword evidence="1" id="KW-1277">Toxin-antitoxin system</keyword>
<keyword evidence="3" id="KW-1185">Reference proteome</keyword>
<dbReference type="Gene3D" id="3.30.2310.20">
    <property type="entry name" value="RelE-like"/>
    <property type="match status" value="1"/>
</dbReference>
<sequence>MHHICKHKTTLLLGFQHLADNSGLGRSCGEISPKVFYFPLGKHVVYYTKEAGFILIVAILGQSQRPKNTLIGSDLTAD</sequence>
<evidence type="ECO:0000313" key="3">
    <source>
        <dbReference type="Proteomes" id="UP000628710"/>
    </source>
</evidence>
<dbReference type="Proteomes" id="UP000628710">
    <property type="component" value="Unassembled WGS sequence"/>
</dbReference>
<dbReference type="InterPro" id="IPR007712">
    <property type="entry name" value="RelE/ParE_toxin"/>
</dbReference>
<accession>A0A934JPL0</accession>
<comment type="caution">
    <text evidence="2">The sequence shown here is derived from an EMBL/GenBank/DDBJ whole genome shotgun (WGS) entry which is preliminary data.</text>
</comment>
<evidence type="ECO:0000313" key="2">
    <source>
        <dbReference type="EMBL" id="MBJ7537764.1"/>
    </source>
</evidence>
<dbReference type="Pfam" id="PF05016">
    <property type="entry name" value="ParE_toxin"/>
    <property type="match status" value="1"/>
</dbReference>
<protein>
    <submittedName>
        <fullName evidence="2">Type II toxin-antitoxin system RelE/ParE family toxin</fullName>
    </submittedName>
</protein>
<reference evidence="2" key="1">
    <citation type="submission" date="2020-12" db="EMBL/GenBank/DDBJ databases">
        <title>Marinomonas arctica sp. nov., a psychrotolerant bacterium isolated from the Arctic.</title>
        <authorList>
            <person name="Zhang Y."/>
        </authorList>
    </citation>
    <scope>NUCLEOTIDE SEQUENCE</scope>
    <source>
        <strain evidence="2">C1424</strain>
    </source>
</reference>
<dbReference type="EMBL" id="JAEMNX010000008">
    <property type="protein sequence ID" value="MBJ7537764.1"/>
    <property type="molecule type" value="Genomic_DNA"/>
</dbReference>
<dbReference type="InterPro" id="IPR035093">
    <property type="entry name" value="RelE/ParE_toxin_dom_sf"/>
</dbReference>
<evidence type="ECO:0000256" key="1">
    <source>
        <dbReference type="ARBA" id="ARBA00022649"/>
    </source>
</evidence>
<name>A0A934JPL0_9GAMM</name>
<gene>
    <name evidence="2" type="ORF">I8J31_08785</name>
</gene>
<proteinExistence type="predicted"/>
<organism evidence="2 3">
    <name type="scientific">Marinomonas transparens</name>
    <dbReference type="NCBI Taxonomy" id="2795388"/>
    <lineage>
        <taxon>Bacteria</taxon>
        <taxon>Pseudomonadati</taxon>
        <taxon>Pseudomonadota</taxon>
        <taxon>Gammaproteobacteria</taxon>
        <taxon>Oceanospirillales</taxon>
        <taxon>Oceanospirillaceae</taxon>
        <taxon>Marinomonas</taxon>
    </lineage>
</organism>
<dbReference type="AlphaFoldDB" id="A0A934JPL0"/>